<protein>
    <recommendedName>
        <fullName evidence="1">Integrase zinc-binding domain-containing protein</fullName>
    </recommendedName>
</protein>
<dbReference type="OrthoDB" id="3268967at2759"/>
<dbReference type="Proteomes" id="UP000765509">
    <property type="component" value="Unassembled WGS sequence"/>
</dbReference>
<dbReference type="InterPro" id="IPR041588">
    <property type="entry name" value="Integrase_H2C2"/>
</dbReference>
<accession>A0A9Q3PJZ4</accession>
<reference evidence="2" key="1">
    <citation type="submission" date="2021-03" db="EMBL/GenBank/DDBJ databases">
        <title>Draft genome sequence of rust myrtle Austropuccinia psidii MF-1, a brazilian biotype.</title>
        <authorList>
            <person name="Quecine M.C."/>
            <person name="Pachon D.M.R."/>
            <person name="Bonatelli M.L."/>
            <person name="Correr F.H."/>
            <person name="Franceschini L.M."/>
            <person name="Leite T.F."/>
            <person name="Margarido G.R.A."/>
            <person name="Almeida C.A."/>
            <person name="Ferrarezi J.A."/>
            <person name="Labate C.A."/>
        </authorList>
    </citation>
    <scope>NUCLEOTIDE SEQUENCE</scope>
    <source>
        <strain evidence="2">MF-1</strain>
    </source>
</reference>
<evidence type="ECO:0000313" key="2">
    <source>
        <dbReference type="EMBL" id="MBW0564529.1"/>
    </source>
</evidence>
<sequence>MLRWQIAIQEYRGNMTIVHKAANIHKSADKISRCELSNTPDIPAYVPLEAEPQIPIKGIILLILGLNSLKRLLISTILHEFHDKIYSGHLSEDRTLEKVKKGAWWPSWRKETIEYFHTCDKWQNPNRSTGKKFGLMIHIQEPKSPWEAVHMDWVTELPPSDDKSYNATYHPQTDGLAEGMIQALEDIIRRFCAYGLEFKDSDGFTSDWCSLIHALKLAYKT</sequence>
<dbReference type="Gene3D" id="1.10.340.70">
    <property type="match status" value="1"/>
</dbReference>
<keyword evidence="3" id="KW-1185">Reference proteome</keyword>
<organism evidence="2 3">
    <name type="scientific">Austropuccinia psidii MF-1</name>
    <dbReference type="NCBI Taxonomy" id="1389203"/>
    <lineage>
        <taxon>Eukaryota</taxon>
        <taxon>Fungi</taxon>
        <taxon>Dikarya</taxon>
        <taxon>Basidiomycota</taxon>
        <taxon>Pucciniomycotina</taxon>
        <taxon>Pucciniomycetes</taxon>
        <taxon>Pucciniales</taxon>
        <taxon>Sphaerophragmiaceae</taxon>
        <taxon>Austropuccinia</taxon>
    </lineage>
</organism>
<evidence type="ECO:0000259" key="1">
    <source>
        <dbReference type="Pfam" id="PF17921"/>
    </source>
</evidence>
<proteinExistence type="predicted"/>
<dbReference type="AlphaFoldDB" id="A0A9Q3PJZ4"/>
<dbReference type="Pfam" id="PF17921">
    <property type="entry name" value="Integrase_H2C2"/>
    <property type="match status" value="1"/>
</dbReference>
<evidence type="ECO:0000313" key="3">
    <source>
        <dbReference type="Proteomes" id="UP000765509"/>
    </source>
</evidence>
<dbReference type="PANTHER" id="PTHR47266">
    <property type="entry name" value="ENDONUCLEASE-RELATED"/>
    <property type="match status" value="1"/>
</dbReference>
<dbReference type="InterPro" id="IPR052160">
    <property type="entry name" value="Gypsy_RT_Integrase-like"/>
</dbReference>
<name>A0A9Q3PJZ4_9BASI</name>
<feature type="domain" description="Integrase zinc-binding" evidence="1">
    <location>
        <begin position="73"/>
        <end position="124"/>
    </location>
</feature>
<dbReference type="EMBL" id="AVOT02075940">
    <property type="protein sequence ID" value="MBW0564529.1"/>
    <property type="molecule type" value="Genomic_DNA"/>
</dbReference>
<comment type="caution">
    <text evidence="2">The sequence shown here is derived from an EMBL/GenBank/DDBJ whole genome shotgun (WGS) entry which is preliminary data.</text>
</comment>
<gene>
    <name evidence="2" type="ORF">O181_104244</name>
</gene>